<reference evidence="1" key="1">
    <citation type="submission" date="2020-03" db="EMBL/GenBank/DDBJ databases">
        <authorList>
            <person name="Weist P."/>
        </authorList>
    </citation>
    <scope>NUCLEOTIDE SEQUENCE</scope>
</reference>
<comment type="caution">
    <text evidence="1">The sequence shown here is derived from an EMBL/GenBank/DDBJ whole genome shotgun (WGS) entry which is preliminary data.</text>
</comment>
<gene>
    <name evidence="1" type="ORF">PLEPLA_LOCUS29173</name>
</gene>
<keyword evidence="2" id="KW-1185">Reference proteome</keyword>
<sequence length="153" mass="17346">MGIWHVYRPKNSGRKQLPRFVVVPPCKKLEAEIWWRRRPGYVTSHSTRPQLEAAGVGWEASRGGTNQPVSGVRGRDLAEKQSLRSGRIACGSPPGKQRRSVREAEPAVGGYDHFMLRQLYDCCFTVCVIVTLETKFSRVDLFFNACKQRVVKL</sequence>
<evidence type="ECO:0000313" key="2">
    <source>
        <dbReference type="Proteomes" id="UP001153269"/>
    </source>
</evidence>
<dbReference type="Proteomes" id="UP001153269">
    <property type="component" value="Unassembled WGS sequence"/>
</dbReference>
<dbReference type="AlphaFoldDB" id="A0A9N7UXN4"/>
<name>A0A9N7UXN4_PLEPL</name>
<protein>
    <submittedName>
        <fullName evidence="1">Uncharacterized protein</fullName>
    </submittedName>
</protein>
<dbReference type="EMBL" id="CADEAL010002635">
    <property type="protein sequence ID" value="CAB1441397.1"/>
    <property type="molecule type" value="Genomic_DNA"/>
</dbReference>
<organism evidence="1 2">
    <name type="scientific">Pleuronectes platessa</name>
    <name type="common">European plaice</name>
    <dbReference type="NCBI Taxonomy" id="8262"/>
    <lineage>
        <taxon>Eukaryota</taxon>
        <taxon>Metazoa</taxon>
        <taxon>Chordata</taxon>
        <taxon>Craniata</taxon>
        <taxon>Vertebrata</taxon>
        <taxon>Euteleostomi</taxon>
        <taxon>Actinopterygii</taxon>
        <taxon>Neopterygii</taxon>
        <taxon>Teleostei</taxon>
        <taxon>Neoteleostei</taxon>
        <taxon>Acanthomorphata</taxon>
        <taxon>Carangaria</taxon>
        <taxon>Pleuronectiformes</taxon>
        <taxon>Pleuronectoidei</taxon>
        <taxon>Pleuronectidae</taxon>
        <taxon>Pleuronectes</taxon>
    </lineage>
</organism>
<proteinExistence type="predicted"/>
<evidence type="ECO:0000313" key="1">
    <source>
        <dbReference type="EMBL" id="CAB1441397.1"/>
    </source>
</evidence>
<accession>A0A9N7UXN4</accession>